<dbReference type="SUPFAM" id="SSF51316">
    <property type="entry name" value="Mss4-like"/>
    <property type="match status" value="1"/>
</dbReference>
<name>A0A2A7V0P1_COMTR</name>
<dbReference type="RefSeq" id="WP_066533359.1">
    <property type="nucleotide sequence ID" value="NZ_PDEA01000001.1"/>
</dbReference>
<keyword evidence="2" id="KW-0479">Metal-binding</keyword>
<comment type="similarity">
    <text evidence="1">Belongs to the Gfa family.</text>
</comment>
<evidence type="ECO:0000256" key="3">
    <source>
        <dbReference type="ARBA" id="ARBA00022833"/>
    </source>
</evidence>
<keyword evidence="3" id="KW-0862">Zinc</keyword>
<dbReference type="InterPro" id="IPR006913">
    <property type="entry name" value="CENP-V/GFA"/>
</dbReference>
<proteinExistence type="inferred from homology"/>
<dbReference type="GO" id="GO:0016846">
    <property type="term" value="F:carbon-sulfur lyase activity"/>
    <property type="evidence" value="ECO:0007669"/>
    <property type="project" value="InterPro"/>
</dbReference>
<protein>
    <submittedName>
        <fullName evidence="5">GFA family protein</fullName>
    </submittedName>
</protein>
<dbReference type="OrthoDB" id="327703at2"/>
<dbReference type="GO" id="GO:0046872">
    <property type="term" value="F:metal ion binding"/>
    <property type="evidence" value="ECO:0007669"/>
    <property type="project" value="UniProtKB-KW"/>
</dbReference>
<reference evidence="6" key="1">
    <citation type="submission" date="2017-09" db="EMBL/GenBank/DDBJ databases">
        <title>FDA dAtabase for Regulatory Grade micrObial Sequences (FDA-ARGOS): Supporting development and validation of Infectious Disease Dx tests.</title>
        <authorList>
            <person name="Minogue T."/>
            <person name="Wolcott M."/>
            <person name="Wasieloski L."/>
            <person name="Aguilar W."/>
            <person name="Moore D."/>
            <person name="Tallon L."/>
            <person name="Sadzewicz L."/>
            <person name="Ott S."/>
            <person name="Zhao X."/>
            <person name="Nagaraj S."/>
            <person name="Vavikolanu K."/>
            <person name="Aluvathingal J."/>
            <person name="Nadendla S."/>
            <person name="Sichtig H."/>
        </authorList>
    </citation>
    <scope>NUCLEOTIDE SEQUENCE [LARGE SCALE GENOMIC DNA]</scope>
    <source>
        <strain evidence="6">FDAARGOS_394</strain>
    </source>
</reference>
<dbReference type="PANTHER" id="PTHR28620">
    <property type="entry name" value="CENTROMERE PROTEIN V"/>
    <property type="match status" value="1"/>
</dbReference>
<dbReference type="GeneID" id="80802040"/>
<organism evidence="5 6">
    <name type="scientific">Comamonas terrigena</name>
    <dbReference type="NCBI Taxonomy" id="32013"/>
    <lineage>
        <taxon>Bacteria</taxon>
        <taxon>Pseudomonadati</taxon>
        <taxon>Pseudomonadota</taxon>
        <taxon>Betaproteobacteria</taxon>
        <taxon>Burkholderiales</taxon>
        <taxon>Comamonadaceae</taxon>
        <taxon>Comamonas</taxon>
    </lineage>
</organism>
<evidence type="ECO:0000313" key="5">
    <source>
        <dbReference type="EMBL" id="PEH91122.1"/>
    </source>
</evidence>
<gene>
    <name evidence="5" type="ORF">CRM82_15565</name>
</gene>
<dbReference type="InterPro" id="IPR011057">
    <property type="entry name" value="Mss4-like_sf"/>
</dbReference>
<evidence type="ECO:0000259" key="4">
    <source>
        <dbReference type="PROSITE" id="PS51891"/>
    </source>
</evidence>
<feature type="domain" description="CENP-V/GFA" evidence="4">
    <location>
        <begin position="12"/>
        <end position="128"/>
    </location>
</feature>
<dbReference type="AlphaFoldDB" id="A0A2A7V0P1"/>
<dbReference type="Pfam" id="PF04828">
    <property type="entry name" value="GFA"/>
    <property type="match status" value="1"/>
</dbReference>
<sequence>MTDNHADERPVYQAACHCGTVRFSLRLTDGLRTVRRCNCSYCRMRGAVAVSANLSDLTVTQGRDALTLYQFNTGEAKHYFCSRCGIYTFHQRRSSPDQYGINVACIEGMSPFDFDKVPVSEGRVHPKDRPGGASNVAGWILYQANPEAGGD</sequence>
<dbReference type="STRING" id="1219032.GCA_001515545_00477"/>
<evidence type="ECO:0000256" key="1">
    <source>
        <dbReference type="ARBA" id="ARBA00005495"/>
    </source>
</evidence>
<dbReference type="EMBL" id="PDEA01000001">
    <property type="protein sequence ID" value="PEH91122.1"/>
    <property type="molecule type" value="Genomic_DNA"/>
</dbReference>
<dbReference type="PROSITE" id="PS51891">
    <property type="entry name" value="CENP_V_GFA"/>
    <property type="match status" value="1"/>
</dbReference>
<dbReference type="Proteomes" id="UP000220246">
    <property type="component" value="Unassembled WGS sequence"/>
</dbReference>
<evidence type="ECO:0000256" key="2">
    <source>
        <dbReference type="ARBA" id="ARBA00022723"/>
    </source>
</evidence>
<dbReference type="InterPro" id="IPR052355">
    <property type="entry name" value="CENP-V-like"/>
</dbReference>
<accession>A0A2A7V0P1</accession>
<keyword evidence="6" id="KW-1185">Reference proteome</keyword>
<evidence type="ECO:0000313" key="6">
    <source>
        <dbReference type="Proteomes" id="UP000220246"/>
    </source>
</evidence>
<dbReference type="PANTHER" id="PTHR28620:SF1">
    <property type="entry name" value="CENP-V_GFA DOMAIN-CONTAINING PROTEIN"/>
    <property type="match status" value="1"/>
</dbReference>
<dbReference type="Gene3D" id="2.170.150.70">
    <property type="match status" value="1"/>
</dbReference>
<comment type="caution">
    <text evidence="5">The sequence shown here is derived from an EMBL/GenBank/DDBJ whole genome shotgun (WGS) entry which is preliminary data.</text>
</comment>